<dbReference type="EMBL" id="JAEPRD010000065">
    <property type="protein sequence ID" value="KAG2202032.1"/>
    <property type="molecule type" value="Genomic_DNA"/>
</dbReference>
<evidence type="ECO:0000313" key="7">
    <source>
        <dbReference type="EMBL" id="KAG2202032.1"/>
    </source>
</evidence>
<feature type="transmembrane region" description="Helical" evidence="5">
    <location>
        <begin position="84"/>
        <end position="101"/>
    </location>
</feature>
<evidence type="ECO:0000256" key="5">
    <source>
        <dbReference type="SAM" id="Phobius"/>
    </source>
</evidence>
<dbReference type="Pfam" id="PF01740">
    <property type="entry name" value="STAS"/>
    <property type="match status" value="1"/>
</dbReference>
<gene>
    <name evidence="7" type="ORF">INT47_006224</name>
</gene>
<dbReference type="GO" id="GO:0055085">
    <property type="term" value="P:transmembrane transport"/>
    <property type="evidence" value="ECO:0007669"/>
    <property type="project" value="InterPro"/>
</dbReference>
<reference evidence="7" key="1">
    <citation type="submission" date="2020-12" db="EMBL/GenBank/DDBJ databases">
        <title>Metabolic potential, ecology and presence of endohyphal bacteria is reflected in genomic diversity of Mucoromycotina.</title>
        <authorList>
            <person name="Muszewska A."/>
            <person name="Okrasinska A."/>
            <person name="Steczkiewicz K."/>
            <person name="Drgas O."/>
            <person name="Orlowska M."/>
            <person name="Perlinska-Lenart U."/>
            <person name="Aleksandrzak-Piekarczyk T."/>
            <person name="Szatraj K."/>
            <person name="Zielenkiewicz U."/>
            <person name="Pilsyk S."/>
            <person name="Malc E."/>
            <person name="Mieczkowski P."/>
            <person name="Kruszewska J.S."/>
            <person name="Biernat P."/>
            <person name="Pawlowska J."/>
        </authorList>
    </citation>
    <scope>NUCLEOTIDE SEQUENCE</scope>
    <source>
        <strain evidence="7">WA0000017839</strain>
    </source>
</reference>
<feature type="transmembrane region" description="Helical" evidence="5">
    <location>
        <begin position="246"/>
        <end position="269"/>
    </location>
</feature>
<dbReference type="InterPro" id="IPR011547">
    <property type="entry name" value="SLC26A/SulP_dom"/>
</dbReference>
<dbReference type="NCBIfam" id="TIGR00815">
    <property type="entry name" value="sulP"/>
    <property type="match status" value="1"/>
</dbReference>
<evidence type="ECO:0000256" key="2">
    <source>
        <dbReference type="ARBA" id="ARBA00022692"/>
    </source>
</evidence>
<feature type="transmembrane region" description="Helical" evidence="5">
    <location>
        <begin position="136"/>
        <end position="156"/>
    </location>
</feature>
<evidence type="ECO:0000256" key="4">
    <source>
        <dbReference type="ARBA" id="ARBA00023136"/>
    </source>
</evidence>
<dbReference type="InterPro" id="IPR002645">
    <property type="entry name" value="STAS_dom"/>
</dbReference>
<accession>A0A8H7R1C3</accession>
<dbReference type="Pfam" id="PF00916">
    <property type="entry name" value="Sulfate_transp"/>
    <property type="match status" value="1"/>
</dbReference>
<feature type="transmembrane region" description="Helical" evidence="5">
    <location>
        <begin position="305"/>
        <end position="324"/>
    </location>
</feature>
<name>A0A8H7R1C3_9FUNG</name>
<dbReference type="OrthoDB" id="288203at2759"/>
<dbReference type="CDD" id="cd07042">
    <property type="entry name" value="STAS_SulP_like_sulfate_transporter"/>
    <property type="match status" value="1"/>
</dbReference>
<proteinExistence type="predicted"/>
<feature type="transmembrane region" description="Helical" evidence="5">
    <location>
        <begin position="379"/>
        <end position="399"/>
    </location>
</feature>
<keyword evidence="4 5" id="KW-0472">Membrane</keyword>
<feature type="transmembrane region" description="Helical" evidence="5">
    <location>
        <begin position="57"/>
        <end position="77"/>
    </location>
</feature>
<dbReference type="Gene3D" id="3.30.750.24">
    <property type="entry name" value="STAS domain"/>
    <property type="match status" value="1"/>
</dbReference>
<evidence type="ECO:0000256" key="3">
    <source>
        <dbReference type="ARBA" id="ARBA00022989"/>
    </source>
</evidence>
<feature type="domain" description="STAS" evidence="6">
    <location>
        <begin position="537"/>
        <end position="666"/>
    </location>
</feature>
<feature type="transmembrane region" description="Helical" evidence="5">
    <location>
        <begin position="216"/>
        <end position="234"/>
    </location>
</feature>
<dbReference type="InterPro" id="IPR036513">
    <property type="entry name" value="STAS_dom_sf"/>
</dbReference>
<dbReference type="SUPFAM" id="SSF52091">
    <property type="entry name" value="SpoIIaa-like"/>
    <property type="match status" value="1"/>
</dbReference>
<feature type="transmembrane region" description="Helical" evidence="5">
    <location>
        <begin position="431"/>
        <end position="448"/>
    </location>
</feature>
<dbReference type="PROSITE" id="PS50801">
    <property type="entry name" value="STAS"/>
    <property type="match status" value="1"/>
</dbReference>
<evidence type="ECO:0000313" key="8">
    <source>
        <dbReference type="Proteomes" id="UP000603453"/>
    </source>
</evidence>
<keyword evidence="8" id="KW-1185">Reference proteome</keyword>
<comment type="caution">
    <text evidence="7">The sequence shown here is derived from an EMBL/GenBank/DDBJ whole genome shotgun (WGS) entry which is preliminary data.</text>
</comment>
<dbReference type="Proteomes" id="UP000603453">
    <property type="component" value="Unassembled WGS sequence"/>
</dbReference>
<dbReference type="PANTHER" id="PTHR11814">
    <property type="entry name" value="SULFATE TRANSPORTER"/>
    <property type="match status" value="1"/>
</dbReference>
<dbReference type="InterPro" id="IPR001902">
    <property type="entry name" value="SLC26A/SulP_fam"/>
</dbReference>
<keyword evidence="2 5" id="KW-0812">Transmembrane</keyword>
<protein>
    <recommendedName>
        <fullName evidence="6">STAS domain-containing protein</fullName>
    </recommendedName>
</protein>
<feature type="transmembrane region" description="Helical" evidence="5">
    <location>
        <begin position="107"/>
        <end position="124"/>
    </location>
</feature>
<evidence type="ECO:0000259" key="6">
    <source>
        <dbReference type="PROSITE" id="PS50801"/>
    </source>
</evidence>
<dbReference type="GO" id="GO:0016020">
    <property type="term" value="C:membrane"/>
    <property type="evidence" value="ECO:0007669"/>
    <property type="project" value="UniProtKB-SubCell"/>
</dbReference>
<organism evidence="7 8">
    <name type="scientific">Mucor saturninus</name>
    <dbReference type="NCBI Taxonomy" id="64648"/>
    <lineage>
        <taxon>Eukaryota</taxon>
        <taxon>Fungi</taxon>
        <taxon>Fungi incertae sedis</taxon>
        <taxon>Mucoromycota</taxon>
        <taxon>Mucoromycotina</taxon>
        <taxon>Mucoromycetes</taxon>
        <taxon>Mucorales</taxon>
        <taxon>Mucorineae</taxon>
        <taxon>Mucoraceae</taxon>
        <taxon>Mucor</taxon>
    </lineage>
</organism>
<comment type="subcellular location">
    <subcellularLocation>
        <location evidence="1">Membrane</location>
        <topology evidence="1">Multi-pass membrane protein</topology>
    </subcellularLocation>
</comment>
<keyword evidence="3 5" id="KW-1133">Transmembrane helix</keyword>
<sequence>MVTSNPVYIDYTPLTHQQKIQNELYAFPKKLKGYVLSLFPILQWIHRYNLSWLVQDAIAGITVGMLIVPQGIAYAKIANLDPQYGLYTSFVGVTLYCFFGTSKDISIGPITVVSLLVGQAISKVTTEHPEISGPEVAVCLSLFAGIVTLLIGLIRIGMLVDFISEPAIAGYMTGSAITISLGQWPKVFGLAVNTHNAPYLIVYEFFEKIKDTKLDAAFGLVALVALYVIKLGGAKLADRCPVLKKPLFFLGIMRSGLIVIIGTFISYLINVHHKSAPLISIIETVPAGFDAMGVPSLNMTVLKEASGVLPSIILILILEHVSVAKSFGRMNNYSIDPNQEILAIGMSNIVGSFFGAYPCTGAFSRTAVMARSGAKTPMAGVFSGAVVLLALYVLTPAFFYIPEAVLGSVVIHAVVDLVSGPTFLKELWHTSICEFFIFVIAVVITCFMDVETGIYVSVGLSLLLMLLKLARPSVSSLGRVRLDAHAPDAQDRQCVPSIASVTSTAKDMYDSDKHARYIYVEEKDPLYTRLLDPLPSGVVVIRLSHSILYPNANYIAERMMDIVKSRTRSGHGEIDTVISEDIKEETVWNQPSANQEDVLHRHALKPYLECIVLDFSAVDKLDATALHTLHSMQQTLDRYAGGKTVEWHFCHIMNTEVRQLLIQSGFGLTERIASSVEMKTSQREERPKYGGGGACADRSLQTIHSLRDPMMALVDDAYYSNVDAAKNHQCESTIGLLPVDRYTAFHWDLEAAIYYISEKRQNSLLDYQDNNLSSVTVTTTY</sequence>
<dbReference type="AlphaFoldDB" id="A0A8H7R1C3"/>
<evidence type="ECO:0000256" key="1">
    <source>
        <dbReference type="ARBA" id="ARBA00004141"/>
    </source>
</evidence>